<evidence type="ECO:0000313" key="4">
    <source>
        <dbReference type="EMBL" id="EPS70680.1"/>
    </source>
</evidence>
<keyword evidence="3" id="KW-0472">Membrane</keyword>
<organism evidence="4 5">
    <name type="scientific">Genlisea aurea</name>
    <dbReference type="NCBI Taxonomy" id="192259"/>
    <lineage>
        <taxon>Eukaryota</taxon>
        <taxon>Viridiplantae</taxon>
        <taxon>Streptophyta</taxon>
        <taxon>Embryophyta</taxon>
        <taxon>Tracheophyta</taxon>
        <taxon>Spermatophyta</taxon>
        <taxon>Magnoliopsida</taxon>
        <taxon>eudicotyledons</taxon>
        <taxon>Gunneridae</taxon>
        <taxon>Pentapetalae</taxon>
        <taxon>asterids</taxon>
        <taxon>lamiids</taxon>
        <taxon>Lamiales</taxon>
        <taxon>Lentibulariaceae</taxon>
        <taxon>Genlisea</taxon>
    </lineage>
</organism>
<name>S8CV56_9LAMI</name>
<dbReference type="AlphaFoldDB" id="S8CV56"/>
<feature type="transmembrane region" description="Helical" evidence="3">
    <location>
        <begin position="12"/>
        <end position="31"/>
    </location>
</feature>
<evidence type="ECO:0000313" key="5">
    <source>
        <dbReference type="Proteomes" id="UP000015453"/>
    </source>
</evidence>
<dbReference type="EMBL" id="AUSU01001588">
    <property type="protein sequence ID" value="EPS70680.1"/>
    <property type="molecule type" value="Genomic_DNA"/>
</dbReference>
<protein>
    <submittedName>
        <fullName evidence="4">Uncharacterized protein</fullName>
    </submittedName>
</protein>
<feature type="coiled-coil region" evidence="1">
    <location>
        <begin position="50"/>
        <end position="84"/>
    </location>
</feature>
<feature type="compositionally biased region" description="Low complexity" evidence="2">
    <location>
        <begin position="322"/>
        <end position="336"/>
    </location>
</feature>
<evidence type="ECO:0000256" key="1">
    <source>
        <dbReference type="SAM" id="Coils"/>
    </source>
</evidence>
<accession>S8CV56</accession>
<keyword evidence="3" id="KW-1133">Transmembrane helix</keyword>
<keyword evidence="1" id="KW-0175">Coiled coil</keyword>
<reference evidence="4 5" key="1">
    <citation type="journal article" date="2013" name="BMC Genomics">
        <title>The miniature genome of a carnivorous plant Genlisea aurea contains a low number of genes and short non-coding sequences.</title>
        <authorList>
            <person name="Leushkin E.V."/>
            <person name="Sutormin R.A."/>
            <person name="Nabieva E.R."/>
            <person name="Penin A.A."/>
            <person name="Kondrashov A.S."/>
            <person name="Logacheva M.D."/>
        </authorList>
    </citation>
    <scope>NUCLEOTIDE SEQUENCE [LARGE SCALE GENOMIC DNA]</scope>
</reference>
<feature type="coiled-coil region" evidence="1">
    <location>
        <begin position="113"/>
        <end position="204"/>
    </location>
</feature>
<dbReference type="Proteomes" id="UP000015453">
    <property type="component" value="Unassembled WGS sequence"/>
</dbReference>
<sequence>MAREMIPMRSMSMKFGIALAISLGGVIYYTICRRRRRTILNSAPFQSQDHKRGESRCDEHEREIETLGNEIRVLEEKERNMEIQLLNQLRLKNMENKLHDLKIKLLVSQVDEFAGVAAELEEARVEIRDLKRKLREQQNRGMAAKSNEDLQWENSYLAQKLEYVQMLASSAMDDDEVAELKHENEDLKKRLDQLQADRNSELLHLRWENAALRRELEIPLVHGSSKQMILDGLLPLPSLDESEEYADAPADRFRCKMKMSTKRRVISKLKALLLHRKMSPSFLHGHDERKGGALPLTENGGDDCSKSSSSEYWSRKSGDFPTSSSTSLKSLSRGSSCDGSGLTSNGDAVKL</sequence>
<comment type="caution">
    <text evidence="4">The sequence shown here is derived from an EMBL/GenBank/DDBJ whole genome shotgun (WGS) entry which is preliminary data.</text>
</comment>
<feature type="region of interest" description="Disordered" evidence="2">
    <location>
        <begin position="283"/>
        <end position="351"/>
    </location>
</feature>
<proteinExistence type="predicted"/>
<gene>
    <name evidence="4" type="ORF">M569_04084</name>
</gene>
<keyword evidence="5" id="KW-1185">Reference proteome</keyword>
<evidence type="ECO:0000256" key="3">
    <source>
        <dbReference type="SAM" id="Phobius"/>
    </source>
</evidence>
<feature type="compositionally biased region" description="Polar residues" evidence="2">
    <location>
        <begin position="337"/>
        <end position="351"/>
    </location>
</feature>
<evidence type="ECO:0000256" key="2">
    <source>
        <dbReference type="SAM" id="MobiDB-lite"/>
    </source>
</evidence>
<keyword evidence="3" id="KW-0812">Transmembrane</keyword>